<feature type="transmembrane region" description="Helical" evidence="9">
    <location>
        <begin position="76"/>
        <end position="96"/>
    </location>
</feature>
<gene>
    <name evidence="10" type="ORF">JAAARDRAFT_38904</name>
</gene>
<evidence type="ECO:0000256" key="5">
    <source>
        <dbReference type="ARBA" id="ARBA00022989"/>
    </source>
</evidence>
<keyword evidence="2" id="KW-0813">Transport</keyword>
<dbReference type="InParanoid" id="A0A067PUD7"/>
<keyword evidence="4 9" id="KW-0812">Transmembrane</keyword>
<dbReference type="PANTHER" id="PTHR33281:SF19">
    <property type="entry name" value="VOLTAGE-DEPENDENT ANION CHANNEL-FORMING PROTEIN YNEE"/>
    <property type="match status" value="1"/>
</dbReference>
<evidence type="ECO:0000256" key="1">
    <source>
        <dbReference type="ARBA" id="ARBA00004651"/>
    </source>
</evidence>
<keyword evidence="11" id="KW-1185">Reference proteome</keyword>
<protein>
    <submittedName>
        <fullName evidence="10">Uncharacterized protein</fullName>
    </submittedName>
</protein>
<evidence type="ECO:0000256" key="2">
    <source>
        <dbReference type="ARBA" id="ARBA00022448"/>
    </source>
</evidence>
<dbReference type="STRING" id="933084.A0A067PUD7"/>
<reference evidence="11" key="1">
    <citation type="journal article" date="2014" name="Proc. Natl. Acad. Sci. U.S.A.">
        <title>Extensive sampling of basidiomycete genomes demonstrates inadequacy of the white-rot/brown-rot paradigm for wood decay fungi.</title>
        <authorList>
            <person name="Riley R."/>
            <person name="Salamov A.A."/>
            <person name="Brown D.W."/>
            <person name="Nagy L.G."/>
            <person name="Floudas D."/>
            <person name="Held B.W."/>
            <person name="Levasseur A."/>
            <person name="Lombard V."/>
            <person name="Morin E."/>
            <person name="Otillar R."/>
            <person name="Lindquist E.A."/>
            <person name="Sun H."/>
            <person name="LaButti K.M."/>
            <person name="Schmutz J."/>
            <person name="Jabbour D."/>
            <person name="Luo H."/>
            <person name="Baker S.E."/>
            <person name="Pisabarro A.G."/>
            <person name="Walton J.D."/>
            <person name="Blanchette R.A."/>
            <person name="Henrissat B."/>
            <person name="Martin F."/>
            <person name="Cullen D."/>
            <person name="Hibbett D.S."/>
            <person name="Grigoriev I.V."/>
        </authorList>
    </citation>
    <scope>NUCLEOTIDE SEQUENCE [LARGE SCALE GENOMIC DNA]</scope>
    <source>
        <strain evidence="11">MUCL 33604</strain>
    </source>
</reference>
<keyword evidence="3" id="KW-1003">Cell membrane</keyword>
<evidence type="ECO:0000313" key="11">
    <source>
        <dbReference type="Proteomes" id="UP000027265"/>
    </source>
</evidence>
<feature type="compositionally biased region" description="Basic and acidic residues" evidence="8">
    <location>
        <begin position="1"/>
        <end position="12"/>
    </location>
</feature>
<evidence type="ECO:0000256" key="4">
    <source>
        <dbReference type="ARBA" id="ARBA00022692"/>
    </source>
</evidence>
<dbReference type="HOGENOM" id="CLU_029790_6_1_1"/>
<comment type="subcellular location">
    <subcellularLocation>
        <location evidence="1">Cell membrane</location>
        <topology evidence="1">Multi-pass membrane protein</topology>
    </subcellularLocation>
</comment>
<evidence type="ECO:0000256" key="6">
    <source>
        <dbReference type="ARBA" id="ARBA00023065"/>
    </source>
</evidence>
<evidence type="ECO:0000256" key="9">
    <source>
        <dbReference type="SAM" id="Phobius"/>
    </source>
</evidence>
<keyword evidence="6" id="KW-0406">Ion transport</keyword>
<dbReference type="Pfam" id="PF25539">
    <property type="entry name" value="Bestrophin_2"/>
    <property type="match status" value="2"/>
</dbReference>
<feature type="region of interest" description="Disordered" evidence="8">
    <location>
        <begin position="1"/>
        <end position="27"/>
    </location>
</feature>
<feature type="transmembrane region" description="Helical" evidence="9">
    <location>
        <begin position="413"/>
        <end position="432"/>
    </location>
</feature>
<name>A0A067PUD7_9AGAM</name>
<organism evidence="10 11">
    <name type="scientific">Jaapia argillacea MUCL 33604</name>
    <dbReference type="NCBI Taxonomy" id="933084"/>
    <lineage>
        <taxon>Eukaryota</taxon>
        <taxon>Fungi</taxon>
        <taxon>Dikarya</taxon>
        <taxon>Basidiomycota</taxon>
        <taxon>Agaricomycotina</taxon>
        <taxon>Agaricomycetes</taxon>
        <taxon>Agaricomycetidae</taxon>
        <taxon>Jaapiales</taxon>
        <taxon>Jaapiaceae</taxon>
        <taxon>Jaapia</taxon>
    </lineage>
</organism>
<evidence type="ECO:0000313" key="10">
    <source>
        <dbReference type="EMBL" id="KDQ53931.1"/>
    </source>
</evidence>
<dbReference type="GO" id="GO:0005254">
    <property type="term" value="F:chloride channel activity"/>
    <property type="evidence" value="ECO:0007669"/>
    <property type="project" value="InterPro"/>
</dbReference>
<keyword evidence="7 9" id="KW-0472">Membrane</keyword>
<keyword evidence="5 9" id="KW-1133">Transmembrane helix</keyword>
<dbReference type="PANTHER" id="PTHR33281">
    <property type="entry name" value="UPF0187 PROTEIN YNEE"/>
    <property type="match status" value="1"/>
</dbReference>
<dbReference type="AlphaFoldDB" id="A0A067PUD7"/>
<feature type="region of interest" description="Disordered" evidence="8">
    <location>
        <begin position="204"/>
        <end position="264"/>
    </location>
</feature>
<evidence type="ECO:0000256" key="8">
    <source>
        <dbReference type="SAM" id="MobiDB-lite"/>
    </source>
</evidence>
<accession>A0A067PUD7</accession>
<dbReference type="Proteomes" id="UP000027265">
    <property type="component" value="Unassembled WGS sequence"/>
</dbReference>
<dbReference type="EMBL" id="KL197731">
    <property type="protein sequence ID" value="KDQ53931.1"/>
    <property type="molecule type" value="Genomic_DNA"/>
</dbReference>
<evidence type="ECO:0000256" key="3">
    <source>
        <dbReference type="ARBA" id="ARBA00022475"/>
    </source>
</evidence>
<dbReference type="OrthoDB" id="1368at2759"/>
<feature type="transmembrane region" description="Helical" evidence="9">
    <location>
        <begin position="388"/>
        <end position="407"/>
    </location>
</feature>
<sequence length="520" mass="57849">MTGRLDGSDRNPIRKSQKKGPSSANSIDPFAARQGTLRSGLQAILATALFRCWHIIAFFSAWATAIALISHNVKNLSIQPTLLTVIGTVLGFVISYRTTSSFERYNEGRRLWSQIVLGSRTFARTVWFHVPESQAIGGPGETDAEKKARVLIEKKTVVNLLEAYAISVKHYLRGEDGIYYVDLYHLVKFLPPYALPAGLPSQANLHASEDSDGSDTSNGKITEDVSADAPPALLHRVSTNQPDRDRKTSFAHPPVSPRSQAFAEAGADPEKALANLGDESYLLPARMPPKYHLFDLFPFSLLVKLLTKKGKDVKGRKAARLRAQLRSSESHNIPLEISLYLSSYIAALQNRKALDAPTTNALLAALNQLVDALTGLERILTTPIPFSYSIHLWVVTAVYCLLLPFQIWNTLKWLTIPATALLTFIFFGFLVAGEEIENPFGYDKNDLNMDHFTHNIIRNELRAITATPAPDPYRWAFAPSNDLAFALSQRWAKEPRVTPEEWVRRGTGQMQQALSLESRD</sequence>
<proteinExistence type="predicted"/>
<feature type="transmembrane region" description="Helical" evidence="9">
    <location>
        <begin position="43"/>
        <end position="70"/>
    </location>
</feature>
<dbReference type="InterPro" id="IPR044669">
    <property type="entry name" value="YneE/VCCN1/2-like"/>
</dbReference>
<evidence type="ECO:0000256" key="7">
    <source>
        <dbReference type="ARBA" id="ARBA00023136"/>
    </source>
</evidence>
<dbReference type="GO" id="GO:0005886">
    <property type="term" value="C:plasma membrane"/>
    <property type="evidence" value="ECO:0007669"/>
    <property type="project" value="UniProtKB-SubCell"/>
</dbReference>